<sequence>SFSNQSLVERDTSTCQLGYYQCPGSTLCCSKPCGEICGSIGCCQLGYSCCGLYCCNSNSFCCSDKSGCCPLGYKCGSSGLCSRPTLSPKIIEITQEVV</sequence>
<name>A0ACA9R978_9GLOM</name>
<dbReference type="EMBL" id="CAJVPW010062033">
    <property type="protein sequence ID" value="CAG8782853.1"/>
    <property type="molecule type" value="Genomic_DNA"/>
</dbReference>
<comment type="caution">
    <text evidence="1">The sequence shown here is derived from an EMBL/GenBank/DDBJ whole genome shotgun (WGS) entry which is preliminary data.</text>
</comment>
<gene>
    <name evidence="1" type="ORF">SPELUC_LOCUS16553</name>
</gene>
<protein>
    <submittedName>
        <fullName evidence="1">6036_t:CDS:1</fullName>
    </submittedName>
</protein>
<evidence type="ECO:0000313" key="1">
    <source>
        <dbReference type="EMBL" id="CAG8782853.1"/>
    </source>
</evidence>
<keyword evidence="2" id="KW-1185">Reference proteome</keyword>
<feature type="non-terminal residue" evidence="1">
    <location>
        <position position="98"/>
    </location>
</feature>
<organism evidence="1 2">
    <name type="scientific">Cetraspora pellucida</name>
    <dbReference type="NCBI Taxonomy" id="1433469"/>
    <lineage>
        <taxon>Eukaryota</taxon>
        <taxon>Fungi</taxon>
        <taxon>Fungi incertae sedis</taxon>
        <taxon>Mucoromycota</taxon>
        <taxon>Glomeromycotina</taxon>
        <taxon>Glomeromycetes</taxon>
        <taxon>Diversisporales</taxon>
        <taxon>Gigasporaceae</taxon>
        <taxon>Cetraspora</taxon>
    </lineage>
</organism>
<dbReference type="Proteomes" id="UP000789366">
    <property type="component" value="Unassembled WGS sequence"/>
</dbReference>
<evidence type="ECO:0000313" key="2">
    <source>
        <dbReference type="Proteomes" id="UP000789366"/>
    </source>
</evidence>
<feature type="non-terminal residue" evidence="1">
    <location>
        <position position="1"/>
    </location>
</feature>
<proteinExistence type="predicted"/>
<accession>A0ACA9R978</accession>
<reference evidence="1" key="1">
    <citation type="submission" date="2021-06" db="EMBL/GenBank/DDBJ databases">
        <authorList>
            <person name="Kallberg Y."/>
            <person name="Tangrot J."/>
            <person name="Rosling A."/>
        </authorList>
    </citation>
    <scope>NUCLEOTIDE SEQUENCE</scope>
    <source>
        <strain evidence="1">28 12/20/2015</strain>
    </source>
</reference>